<dbReference type="AlphaFoldDB" id="K6WTM2"/>
<sequence>MSEARAQARVYCRVYAPELRAWSAGTPADLTGRPAQAVTDRARAAFPDDDEEELEYAALWSAVEAAGVGQDPAAGLVCAAFDVPAQWLAPSGGQDPDRGFEVALLRPVPPARLVALHVLPAGADADDELSWYDAAELDTLADPA</sequence>
<evidence type="ECO:0000313" key="1">
    <source>
        <dbReference type="EMBL" id="GAB97201.1"/>
    </source>
</evidence>
<dbReference type="InterPro" id="IPR054206">
    <property type="entry name" value="DUF6912"/>
</dbReference>
<dbReference type="EMBL" id="BAHD01000059">
    <property type="protein sequence ID" value="GAB97201.1"/>
    <property type="molecule type" value="Genomic_DNA"/>
</dbReference>
<dbReference type="OrthoDB" id="4866617at2"/>
<dbReference type="Proteomes" id="UP000008366">
    <property type="component" value="Unassembled WGS sequence"/>
</dbReference>
<dbReference type="RefSeq" id="WP_006593733.1">
    <property type="nucleotide sequence ID" value="NZ_BAHD01000059.1"/>
</dbReference>
<comment type="caution">
    <text evidence="1">The sequence shown here is derived from an EMBL/GenBank/DDBJ whole genome shotgun (WGS) entry which is preliminary data.</text>
</comment>
<evidence type="ECO:0000313" key="2">
    <source>
        <dbReference type="Proteomes" id="UP000008366"/>
    </source>
</evidence>
<reference evidence="1 2" key="1">
    <citation type="submission" date="2012-08" db="EMBL/GenBank/DDBJ databases">
        <title>Whole genome shotgun sequence of Kineosphaera limosa NBRC 100340.</title>
        <authorList>
            <person name="Yoshida I."/>
            <person name="Isaki S."/>
            <person name="Hosoyama A."/>
            <person name="Tsuchikane K."/>
            <person name="Katsumata H."/>
            <person name="Ando Y."/>
            <person name="Ohji S."/>
            <person name="Hamada M."/>
            <person name="Tamura T."/>
            <person name="Yamazoe A."/>
            <person name="Yamazaki S."/>
            <person name="Fujita N."/>
        </authorList>
    </citation>
    <scope>NUCLEOTIDE SEQUENCE [LARGE SCALE GENOMIC DNA]</scope>
    <source>
        <strain evidence="1 2">NBRC 100340</strain>
    </source>
</reference>
<proteinExistence type="predicted"/>
<organism evidence="1 2">
    <name type="scientific">Kineosphaera limosa NBRC 100340</name>
    <dbReference type="NCBI Taxonomy" id="1184609"/>
    <lineage>
        <taxon>Bacteria</taxon>
        <taxon>Bacillati</taxon>
        <taxon>Actinomycetota</taxon>
        <taxon>Actinomycetes</taxon>
        <taxon>Micrococcales</taxon>
        <taxon>Dermatophilaceae</taxon>
        <taxon>Kineosphaera</taxon>
    </lineage>
</organism>
<protein>
    <submittedName>
        <fullName evidence="1">Uncharacterized protein</fullName>
    </submittedName>
</protein>
<gene>
    <name evidence="1" type="ORF">KILIM_059_00200</name>
</gene>
<dbReference type="Pfam" id="PF21853">
    <property type="entry name" value="DUF6912"/>
    <property type="match status" value="1"/>
</dbReference>
<name>K6WTM2_9MICO</name>
<keyword evidence="2" id="KW-1185">Reference proteome</keyword>
<accession>K6WTM2</accession>